<dbReference type="SMART" id="SM00947">
    <property type="entry name" value="Pro_CA"/>
    <property type="match status" value="1"/>
</dbReference>
<dbReference type="AlphaFoldDB" id="A0A265N979"/>
<dbReference type="GO" id="GO:0008270">
    <property type="term" value="F:zinc ion binding"/>
    <property type="evidence" value="ECO:0007669"/>
    <property type="project" value="InterPro"/>
</dbReference>
<keyword evidence="3 6" id="KW-0479">Metal-binding</keyword>
<protein>
    <recommendedName>
        <fullName evidence="2">carbonic anhydrase</fullName>
        <ecNumber evidence="2">4.2.1.1</ecNumber>
    </recommendedName>
</protein>
<feature type="binding site" evidence="6">
    <location>
        <position position="37"/>
    </location>
    <ligand>
        <name>Zn(2+)</name>
        <dbReference type="ChEBI" id="CHEBI:29105"/>
    </ligand>
</feature>
<dbReference type="CDD" id="cd03379">
    <property type="entry name" value="beta_CA_cladeD"/>
    <property type="match status" value="1"/>
</dbReference>
<comment type="cofactor">
    <cofactor evidence="6">
        <name>Zn(2+)</name>
        <dbReference type="ChEBI" id="CHEBI:29105"/>
    </cofactor>
    <text evidence="6">Binds 1 zinc ion per subunit.</text>
</comment>
<sequence>MHFEEMLEYNKQFVDGKRYEPYKTDSIPNKRMVIFTCMESRLVELLPRALNIQNGDVKMLKNAGAIIRKPFDSIMKSILVAVYNLKAEEVVVIGHHDCGMSHVDTNALTETMKKRGIEEKKLNTLTHAGIDFHEEFHGFDTVEESVQQSVNIIRDHPLLPSEVKVHGLVIDPGTGKVDIVSKEN</sequence>
<feature type="binding site" evidence="6">
    <location>
        <position position="98"/>
    </location>
    <ligand>
        <name>Zn(2+)</name>
        <dbReference type="ChEBI" id="CHEBI:29105"/>
    </ligand>
</feature>
<dbReference type="InterPro" id="IPR036874">
    <property type="entry name" value="Carbonic_anhydrase_sf"/>
</dbReference>
<dbReference type="PANTHER" id="PTHR43175">
    <property type="entry name" value="CARBONIC ANHYDRASE"/>
    <property type="match status" value="1"/>
</dbReference>
<dbReference type="EMBL" id="NPMS01000007">
    <property type="protein sequence ID" value="OZU87876.1"/>
    <property type="molecule type" value="Genomic_DNA"/>
</dbReference>
<dbReference type="PANTHER" id="PTHR43175:SF3">
    <property type="entry name" value="CARBON DISULFIDE HYDROLASE"/>
    <property type="match status" value="1"/>
</dbReference>
<comment type="similarity">
    <text evidence="1">Belongs to the beta-class carbonic anhydrase family.</text>
</comment>
<keyword evidence="4 6" id="KW-0862">Zinc</keyword>
<proteinExistence type="inferred from homology"/>
<evidence type="ECO:0000256" key="1">
    <source>
        <dbReference type="ARBA" id="ARBA00006217"/>
    </source>
</evidence>
<accession>A0A265N979</accession>
<keyword evidence="8" id="KW-1185">Reference proteome</keyword>
<gene>
    <name evidence="7" type="ORF">CIL03_14325</name>
</gene>
<name>A0A265N979_9BACI</name>
<dbReference type="Pfam" id="PF00484">
    <property type="entry name" value="Pro_CA"/>
    <property type="match status" value="1"/>
</dbReference>
<dbReference type="InterPro" id="IPR001765">
    <property type="entry name" value="Carbonic_anhydrase"/>
</dbReference>
<evidence type="ECO:0000256" key="3">
    <source>
        <dbReference type="ARBA" id="ARBA00022723"/>
    </source>
</evidence>
<comment type="caution">
    <text evidence="7">The sequence shown here is derived from an EMBL/GenBank/DDBJ whole genome shotgun (WGS) entry which is preliminary data.</text>
</comment>
<dbReference type="EC" id="4.2.1.1" evidence="2"/>
<dbReference type="Gene3D" id="3.40.1050.10">
    <property type="entry name" value="Carbonic anhydrase"/>
    <property type="match status" value="1"/>
</dbReference>
<evidence type="ECO:0000313" key="8">
    <source>
        <dbReference type="Proteomes" id="UP000216498"/>
    </source>
</evidence>
<evidence type="ECO:0000256" key="4">
    <source>
        <dbReference type="ARBA" id="ARBA00022833"/>
    </source>
</evidence>
<dbReference type="GO" id="GO:0004089">
    <property type="term" value="F:carbonate dehydratase activity"/>
    <property type="evidence" value="ECO:0007669"/>
    <property type="project" value="UniProtKB-EC"/>
</dbReference>
<feature type="binding site" evidence="6">
    <location>
        <position position="95"/>
    </location>
    <ligand>
        <name>Zn(2+)</name>
        <dbReference type="ChEBI" id="CHEBI:29105"/>
    </ligand>
</feature>
<organism evidence="7 8">
    <name type="scientific">Virgibacillus indicus</name>
    <dbReference type="NCBI Taxonomy" id="2024554"/>
    <lineage>
        <taxon>Bacteria</taxon>
        <taxon>Bacillati</taxon>
        <taxon>Bacillota</taxon>
        <taxon>Bacilli</taxon>
        <taxon>Bacillales</taxon>
        <taxon>Bacillaceae</taxon>
        <taxon>Virgibacillus</taxon>
    </lineage>
</organism>
<evidence type="ECO:0000256" key="6">
    <source>
        <dbReference type="PIRSR" id="PIRSR601765-1"/>
    </source>
</evidence>
<evidence type="ECO:0000256" key="5">
    <source>
        <dbReference type="ARBA" id="ARBA00048348"/>
    </source>
</evidence>
<reference evidence="7 8" key="1">
    <citation type="submission" date="2017-08" db="EMBL/GenBank/DDBJ databases">
        <title>Virgibacillus indicus sp. nov. and Virgibacillus profoundi sp. nov, two moderately halophilic bacteria isolated from marine sediment by using the Microfluidic Streak Plate.</title>
        <authorList>
            <person name="Xu B."/>
            <person name="Hu B."/>
            <person name="Wang J."/>
            <person name="Zhu Y."/>
            <person name="Huang L."/>
            <person name="Du W."/>
            <person name="Huang Y."/>
        </authorList>
    </citation>
    <scope>NUCLEOTIDE SEQUENCE [LARGE SCALE GENOMIC DNA]</scope>
    <source>
        <strain evidence="7 8">IO3-P2-C2</strain>
    </source>
</reference>
<dbReference type="SUPFAM" id="SSF53056">
    <property type="entry name" value="beta-carbonic anhydrase, cab"/>
    <property type="match status" value="1"/>
</dbReference>
<evidence type="ECO:0000313" key="7">
    <source>
        <dbReference type="EMBL" id="OZU87876.1"/>
    </source>
</evidence>
<dbReference type="Proteomes" id="UP000216498">
    <property type="component" value="Unassembled WGS sequence"/>
</dbReference>
<evidence type="ECO:0000256" key="2">
    <source>
        <dbReference type="ARBA" id="ARBA00012925"/>
    </source>
</evidence>
<comment type="catalytic activity">
    <reaction evidence="5">
        <text>hydrogencarbonate + H(+) = CO2 + H2O</text>
        <dbReference type="Rhea" id="RHEA:10748"/>
        <dbReference type="ChEBI" id="CHEBI:15377"/>
        <dbReference type="ChEBI" id="CHEBI:15378"/>
        <dbReference type="ChEBI" id="CHEBI:16526"/>
        <dbReference type="ChEBI" id="CHEBI:17544"/>
        <dbReference type="EC" id="4.2.1.1"/>
    </reaction>
</comment>